<evidence type="ECO:0000256" key="8">
    <source>
        <dbReference type="ARBA" id="ARBA00022801"/>
    </source>
</evidence>
<protein>
    <recommendedName>
        <fullName evidence="16">Peptidoglycan D,D-transpeptidase FtsI</fullName>
        <ecNumber evidence="16">3.4.16.4</ecNumber>
    </recommendedName>
    <alternativeName>
        <fullName evidence="16">Penicillin-binding protein 3</fullName>
        <shortName evidence="16">PBP-3</shortName>
    </alternativeName>
</protein>
<keyword evidence="8 16" id="KW-0378">Hydrolase</keyword>
<keyword evidence="11 16" id="KW-1133">Transmembrane helix</keyword>
<dbReference type="EC" id="3.4.16.4" evidence="16"/>
<evidence type="ECO:0000256" key="14">
    <source>
        <dbReference type="ARBA" id="ARBA00023306"/>
    </source>
</evidence>
<evidence type="ECO:0000256" key="13">
    <source>
        <dbReference type="ARBA" id="ARBA00023210"/>
    </source>
</evidence>
<gene>
    <name evidence="16" type="primary">ftsI</name>
    <name evidence="19" type="ORF">RM531_06335</name>
</gene>
<keyword evidence="7 16" id="KW-0812">Transmembrane</keyword>
<dbReference type="InterPro" id="IPR001460">
    <property type="entry name" value="PCN-bd_Tpept"/>
</dbReference>
<dbReference type="Gene3D" id="3.30.450.330">
    <property type="match status" value="1"/>
</dbReference>
<feature type="domain" description="Penicillin-binding protein dimerisation" evidence="18">
    <location>
        <begin position="62"/>
        <end position="210"/>
    </location>
</feature>
<keyword evidence="3 16" id="KW-0997">Cell inner membrane</keyword>
<evidence type="ECO:0000259" key="18">
    <source>
        <dbReference type="Pfam" id="PF03717"/>
    </source>
</evidence>
<dbReference type="Proteomes" id="UP001259982">
    <property type="component" value="Unassembled WGS sequence"/>
</dbReference>
<dbReference type="SUPFAM" id="SSF56601">
    <property type="entry name" value="beta-lactamase/transpeptidase-like"/>
    <property type="match status" value="1"/>
</dbReference>
<evidence type="ECO:0000313" key="20">
    <source>
        <dbReference type="Proteomes" id="UP001259982"/>
    </source>
</evidence>
<evidence type="ECO:0000256" key="1">
    <source>
        <dbReference type="ARBA" id="ARBA00004370"/>
    </source>
</evidence>
<evidence type="ECO:0000256" key="9">
    <source>
        <dbReference type="ARBA" id="ARBA00022960"/>
    </source>
</evidence>
<dbReference type="SUPFAM" id="SSF56519">
    <property type="entry name" value="Penicillin binding protein dimerisation domain"/>
    <property type="match status" value="1"/>
</dbReference>
<evidence type="ECO:0000313" key="19">
    <source>
        <dbReference type="EMBL" id="MDT0618085.1"/>
    </source>
</evidence>
<keyword evidence="2 16" id="KW-1003">Cell membrane</keyword>
<keyword evidence="14 16" id="KW-0131">Cell cycle</keyword>
<evidence type="ECO:0000256" key="3">
    <source>
        <dbReference type="ARBA" id="ARBA00022519"/>
    </source>
</evidence>
<dbReference type="InterPro" id="IPR012338">
    <property type="entry name" value="Beta-lactam/transpept-like"/>
</dbReference>
<comment type="subcellular location">
    <subcellularLocation>
        <location evidence="1">Membrane</location>
    </subcellularLocation>
</comment>
<comment type="function">
    <text evidence="16">Catalyzes cross-linking of the peptidoglycan cell wall at the division septum.</text>
</comment>
<evidence type="ECO:0000256" key="12">
    <source>
        <dbReference type="ARBA" id="ARBA00023136"/>
    </source>
</evidence>
<dbReference type="InterPro" id="IPR050515">
    <property type="entry name" value="Beta-lactam/transpept"/>
</dbReference>
<feature type="domain" description="Penicillin-binding protein transpeptidase" evidence="17">
    <location>
        <begin position="251"/>
        <end position="550"/>
    </location>
</feature>
<keyword evidence="20" id="KW-1185">Reference proteome</keyword>
<feature type="active site" description="Acyl-ester intermediate" evidence="16">
    <location>
        <position position="298"/>
    </location>
</feature>
<dbReference type="InterPro" id="IPR036138">
    <property type="entry name" value="PBP_dimer_sf"/>
</dbReference>
<dbReference type="Gene3D" id="3.90.1310.10">
    <property type="entry name" value="Penicillin-binding protein 2a (Domain 2)"/>
    <property type="match status" value="1"/>
</dbReference>
<evidence type="ECO:0000256" key="10">
    <source>
        <dbReference type="ARBA" id="ARBA00022984"/>
    </source>
</evidence>
<dbReference type="EMBL" id="JAVRHY010000004">
    <property type="protein sequence ID" value="MDT0618085.1"/>
    <property type="molecule type" value="Genomic_DNA"/>
</dbReference>
<comment type="catalytic activity">
    <reaction evidence="16">
        <text>Preferential cleavage: (Ac)2-L-Lys-D-Ala-|-D-Ala. Also transpeptidation of peptidyl-alanyl moieties that are N-acyl substituents of D-alanine.</text>
        <dbReference type="EC" id="3.4.16.4"/>
    </reaction>
</comment>
<reference evidence="19 20" key="1">
    <citation type="submission" date="2023-09" db="EMBL/GenBank/DDBJ databases">
        <authorList>
            <person name="Rey-Velasco X."/>
        </authorList>
    </citation>
    <scope>NUCLEOTIDE SEQUENCE [LARGE SCALE GENOMIC DNA]</scope>
    <source>
        <strain evidence="19 20">P385</strain>
    </source>
</reference>
<dbReference type="InterPro" id="IPR037532">
    <property type="entry name" value="FtsI_transpept"/>
</dbReference>
<dbReference type="HAMAP" id="MF_02080">
    <property type="entry name" value="FtsI_transpept"/>
    <property type="match status" value="1"/>
</dbReference>
<evidence type="ECO:0000256" key="5">
    <source>
        <dbReference type="ARBA" id="ARBA00022645"/>
    </source>
</evidence>
<keyword evidence="9 16" id="KW-0133">Cell shape</keyword>
<evidence type="ECO:0000256" key="4">
    <source>
        <dbReference type="ARBA" id="ARBA00022618"/>
    </source>
</evidence>
<evidence type="ECO:0000256" key="16">
    <source>
        <dbReference type="HAMAP-Rule" id="MF_02080"/>
    </source>
</evidence>
<keyword evidence="12 16" id="KW-0472">Membrane</keyword>
<keyword evidence="10 16" id="KW-0573">Peptidoglycan synthesis</keyword>
<evidence type="ECO:0000256" key="6">
    <source>
        <dbReference type="ARBA" id="ARBA00022670"/>
    </source>
</evidence>
<evidence type="ECO:0000256" key="11">
    <source>
        <dbReference type="ARBA" id="ARBA00022989"/>
    </source>
</evidence>
<organism evidence="19 20">
    <name type="scientific">Spectribacter acetivorans</name>
    <dbReference type="NCBI Taxonomy" id="3075603"/>
    <lineage>
        <taxon>Bacteria</taxon>
        <taxon>Pseudomonadati</taxon>
        <taxon>Pseudomonadota</taxon>
        <taxon>Gammaproteobacteria</taxon>
        <taxon>Salinisphaerales</taxon>
        <taxon>Salinisphaeraceae</taxon>
        <taxon>Spectribacter</taxon>
    </lineage>
</organism>
<keyword evidence="5 16" id="KW-0121">Carboxypeptidase</keyword>
<keyword evidence="13 16" id="KW-0717">Septation</keyword>
<dbReference type="Pfam" id="PF03717">
    <property type="entry name" value="PBP_dimer"/>
    <property type="match status" value="1"/>
</dbReference>
<accession>A0ABU3B6M1</accession>
<dbReference type="PANTHER" id="PTHR30627">
    <property type="entry name" value="PEPTIDOGLYCAN D,D-TRANSPEPTIDASE"/>
    <property type="match status" value="1"/>
</dbReference>
<sequence length="579" mass="62858">MNRSRRRNHKLEPPPAWRARAMLGLFGVFAVMLGARAFELQVLDQEFLNEEGAKRHLRTMEVPAVRGAIRDRRGAPLALSAPTESVWAVPAALLEDPGRLSALAGELDYSTAELRDRLENYRERQFLYLQRQLSPAHAQRVMAVGAPGVFLQREYRRYYPGGESTAQLVGLTDIDGRGQEGIELALDDELDGAPGSRRVIKDRVGRVVEDLAEFTPPDPGGDVRLTVDLRLQALAYRELKAAVLEHQASAGVAVMADPETGEILAMVSFPSFNPNSRESIPTGTLRHRAVTDTFEPGSTFKPLLISRALDAGAFTRDSVIDTEGGRFRVGRLTVRDFRDYGDVDLRRLLTKSSNVGAAKVGLKLGPERLWQVYNDYGFGTISGVRFPGERYGVLRNFARWDDVTTATAAYGYGVSVTALQLIRAYAALADDGRLRDLRLTLAGEDDWQAAPRQVISADAAAKVRDLLGDVVSAEGTAGRAAVPGYRVVGKTGTVRKVEGAGYDAASHQSLFVGMAPADDPALVTLIMVDEPGSGDYYGGLVAAPAFSNIMREALRILRVPPDNPATLTADAAAEPESKS</sequence>
<keyword evidence="4 16" id="KW-0132">Cell division</keyword>
<dbReference type="InterPro" id="IPR005311">
    <property type="entry name" value="PBP_dimer"/>
</dbReference>
<comment type="similarity">
    <text evidence="16">Belongs to the transpeptidase family. FtsI subfamily.</text>
</comment>
<dbReference type="PANTHER" id="PTHR30627:SF1">
    <property type="entry name" value="PEPTIDOGLYCAN D,D-TRANSPEPTIDASE FTSI"/>
    <property type="match status" value="1"/>
</dbReference>
<comment type="caution">
    <text evidence="19">The sequence shown here is derived from an EMBL/GenBank/DDBJ whole genome shotgun (WGS) entry which is preliminary data.</text>
</comment>
<dbReference type="Gene3D" id="3.40.710.10">
    <property type="entry name" value="DD-peptidase/beta-lactamase superfamily"/>
    <property type="match status" value="1"/>
</dbReference>
<proteinExistence type="inferred from homology"/>
<evidence type="ECO:0000256" key="15">
    <source>
        <dbReference type="ARBA" id="ARBA00023316"/>
    </source>
</evidence>
<dbReference type="RefSeq" id="WP_311658129.1">
    <property type="nucleotide sequence ID" value="NZ_JAVRHY010000004.1"/>
</dbReference>
<dbReference type="Pfam" id="PF00905">
    <property type="entry name" value="Transpeptidase"/>
    <property type="match status" value="1"/>
</dbReference>
<evidence type="ECO:0000256" key="7">
    <source>
        <dbReference type="ARBA" id="ARBA00022692"/>
    </source>
</evidence>
<keyword evidence="15 16" id="KW-0961">Cell wall biogenesis/degradation</keyword>
<name>A0ABU3B6M1_9GAMM</name>
<keyword evidence="6 16" id="KW-0645">Protease</keyword>
<evidence type="ECO:0000256" key="2">
    <source>
        <dbReference type="ARBA" id="ARBA00022475"/>
    </source>
</evidence>
<comment type="pathway">
    <text evidence="16">Cell wall biogenesis; peptidoglycan biosynthesis.</text>
</comment>
<evidence type="ECO:0000259" key="17">
    <source>
        <dbReference type="Pfam" id="PF00905"/>
    </source>
</evidence>